<evidence type="ECO:0000256" key="5">
    <source>
        <dbReference type="ARBA" id="ARBA00022512"/>
    </source>
</evidence>
<comment type="pathway">
    <text evidence="2">Glycan metabolism; pectin degradation; 2-dehydro-3-deoxy-D-gluconate from pectin: step 1/5.</text>
</comment>
<dbReference type="AlphaFoldDB" id="A0A9Q1QX32"/>
<dbReference type="Proteomes" id="UP001152561">
    <property type="component" value="Unassembled WGS sequence"/>
</dbReference>
<evidence type="ECO:0000256" key="3">
    <source>
        <dbReference type="ARBA" id="ARBA00008891"/>
    </source>
</evidence>
<sequence>MFLASKLEAQRYITWDDIKVKSNTIDLTNEKSRKSQGIIVVDQNGNGDSVTVQGAVDMVAVHNSKPVKILIRPGIYREKVFIPASKPFISLIGDEKRARRAIITWNNKASDKDQYGNELGTVNTATVAVESDYFCASGITIENTVIALPQYNDMQAVALRLSGDRAMLYKVRILGSQDTLYDESGSHYFYKCYIRGTVDFICGNARSLFQGCILHSIAEDNIGISGAVAAHQRESPDEDTGFSFVNCKVSGSGSVLLGRAWGEYSRIIYSHCYFDGLITPDGWSDWDLSSRQQHAVFGEYKCSGKGANKQGRVPWAKSFRKAQVQPFLNRKFIGGEQWLRV</sequence>
<dbReference type="EC" id="3.1.1.11" evidence="4"/>
<dbReference type="EMBL" id="JAJAGQ010000020">
    <property type="protein sequence ID" value="KAJ8532521.1"/>
    <property type="molecule type" value="Genomic_DNA"/>
</dbReference>
<evidence type="ECO:0000256" key="1">
    <source>
        <dbReference type="ARBA" id="ARBA00004191"/>
    </source>
</evidence>
<evidence type="ECO:0000256" key="6">
    <source>
        <dbReference type="ARBA" id="ARBA00022525"/>
    </source>
</evidence>
<dbReference type="FunFam" id="2.160.20.10:FF:000008">
    <property type="entry name" value="Pectinesterase"/>
    <property type="match status" value="1"/>
</dbReference>
<evidence type="ECO:0000256" key="7">
    <source>
        <dbReference type="ARBA" id="ARBA00022729"/>
    </source>
</evidence>
<evidence type="ECO:0000256" key="9">
    <source>
        <dbReference type="ARBA" id="ARBA00023085"/>
    </source>
</evidence>
<protein>
    <recommendedName>
        <fullName evidence="4">pectinesterase</fullName>
        <ecNumber evidence="4">3.1.1.11</ecNumber>
    </recommendedName>
</protein>
<organism evidence="12 13">
    <name type="scientific">Anisodus acutangulus</name>
    <dbReference type="NCBI Taxonomy" id="402998"/>
    <lineage>
        <taxon>Eukaryota</taxon>
        <taxon>Viridiplantae</taxon>
        <taxon>Streptophyta</taxon>
        <taxon>Embryophyta</taxon>
        <taxon>Tracheophyta</taxon>
        <taxon>Spermatophyta</taxon>
        <taxon>Magnoliopsida</taxon>
        <taxon>eudicotyledons</taxon>
        <taxon>Gunneridae</taxon>
        <taxon>Pentapetalae</taxon>
        <taxon>asterids</taxon>
        <taxon>lamiids</taxon>
        <taxon>Solanales</taxon>
        <taxon>Solanaceae</taxon>
        <taxon>Solanoideae</taxon>
        <taxon>Hyoscyameae</taxon>
        <taxon>Anisodus</taxon>
    </lineage>
</organism>
<evidence type="ECO:0000259" key="11">
    <source>
        <dbReference type="Pfam" id="PF01095"/>
    </source>
</evidence>
<dbReference type="Gene3D" id="2.160.20.10">
    <property type="entry name" value="Single-stranded right-handed beta-helix, Pectin lyase-like"/>
    <property type="match status" value="1"/>
</dbReference>
<reference evidence="13" key="1">
    <citation type="journal article" date="2023" name="Proc. Natl. Acad. Sci. U.S.A.">
        <title>Genomic and structural basis for evolution of tropane alkaloid biosynthesis.</title>
        <authorList>
            <person name="Wanga Y.-J."/>
            <person name="Taina T."/>
            <person name="Yua J.-Y."/>
            <person name="Lia J."/>
            <person name="Xua B."/>
            <person name="Chenc J."/>
            <person name="D'Auriad J.C."/>
            <person name="Huanga J.-P."/>
            <person name="Huanga S.-X."/>
        </authorList>
    </citation>
    <scope>NUCLEOTIDE SEQUENCE [LARGE SCALE GENOMIC DNA]</scope>
    <source>
        <strain evidence="13">cv. KIB-2019</strain>
    </source>
</reference>
<comment type="similarity">
    <text evidence="3">Belongs to the pectinesterase family.</text>
</comment>
<dbReference type="PANTHER" id="PTHR31321">
    <property type="entry name" value="ACYL-COA THIOESTER HYDROLASE YBHC-RELATED"/>
    <property type="match status" value="1"/>
</dbReference>
<comment type="caution">
    <text evidence="12">The sequence shown here is derived from an EMBL/GenBank/DDBJ whole genome shotgun (WGS) entry which is preliminary data.</text>
</comment>
<comment type="subcellular location">
    <subcellularLocation>
        <location evidence="1">Secreted</location>
        <location evidence="1">Cell wall</location>
    </subcellularLocation>
</comment>
<accession>A0A9Q1QX32</accession>
<dbReference type="PANTHER" id="PTHR31321:SF31">
    <property type="entry name" value="PECTINESTERASE QRT1"/>
    <property type="match status" value="1"/>
</dbReference>
<comment type="catalytic activity">
    <reaction evidence="10">
        <text>[(1-&gt;4)-alpha-D-galacturonosyl methyl ester](n) + n H2O = [(1-&gt;4)-alpha-D-galacturonosyl](n) + n methanol + n H(+)</text>
        <dbReference type="Rhea" id="RHEA:22380"/>
        <dbReference type="Rhea" id="RHEA-COMP:14570"/>
        <dbReference type="Rhea" id="RHEA-COMP:14573"/>
        <dbReference type="ChEBI" id="CHEBI:15377"/>
        <dbReference type="ChEBI" id="CHEBI:15378"/>
        <dbReference type="ChEBI" id="CHEBI:17790"/>
        <dbReference type="ChEBI" id="CHEBI:140522"/>
        <dbReference type="ChEBI" id="CHEBI:140523"/>
        <dbReference type="EC" id="3.1.1.11"/>
    </reaction>
</comment>
<keyword evidence="6" id="KW-0964">Secreted</keyword>
<dbReference type="InterPro" id="IPR011050">
    <property type="entry name" value="Pectin_lyase_fold/virulence"/>
</dbReference>
<keyword evidence="5" id="KW-0134">Cell wall</keyword>
<dbReference type="InterPro" id="IPR000070">
    <property type="entry name" value="Pectinesterase_cat"/>
</dbReference>
<dbReference type="SUPFAM" id="SSF51126">
    <property type="entry name" value="Pectin lyase-like"/>
    <property type="match status" value="1"/>
</dbReference>
<keyword evidence="7" id="KW-0732">Signal</keyword>
<dbReference type="GO" id="GO:0045490">
    <property type="term" value="P:pectin catabolic process"/>
    <property type="evidence" value="ECO:0007669"/>
    <property type="project" value="TreeGrafter"/>
</dbReference>
<proteinExistence type="inferred from homology"/>
<evidence type="ECO:0000313" key="12">
    <source>
        <dbReference type="EMBL" id="KAJ8532521.1"/>
    </source>
</evidence>
<gene>
    <name evidence="12" type="ORF">K7X08_012444</name>
</gene>
<evidence type="ECO:0000256" key="2">
    <source>
        <dbReference type="ARBA" id="ARBA00005184"/>
    </source>
</evidence>
<dbReference type="GO" id="GO:0042545">
    <property type="term" value="P:cell wall modification"/>
    <property type="evidence" value="ECO:0007669"/>
    <property type="project" value="InterPro"/>
</dbReference>
<evidence type="ECO:0000313" key="13">
    <source>
        <dbReference type="Proteomes" id="UP001152561"/>
    </source>
</evidence>
<name>A0A9Q1QX32_9SOLA</name>
<dbReference type="OrthoDB" id="2019149at2759"/>
<dbReference type="InterPro" id="IPR012334">
    <property type="entry name" value="Pectin_lyas_fold"/>
</dbReference>
<feature type="domain" description="Pectinesterase catalytic" evidence="11">
    <location>
        <begin position="39"/>
        <end position="335"/>
    </location>
</feature>
<keyword evidence="8" id="KW-0378">Hydrolase</keyword>
<dbReference type="Pfam" id="PF01095">
    <property type="entry name" value="Pectinesterase"/>
    <property type="match status" value="1"/>
</dbReference>
<evidence type="ECO:0000256" key="10">
    <source>
        <dbReference type="ARBA" id="ARBA00047928"/>
    </source>
</evidence>
<keyword evidence="13" id="KW-1185">Reference proteome</keyword>
<evidence type="ECO:0000256" key="4">
    <source>
        <dbReference type="ARBA" id="ARBA00013229"/>
    </source>
</evidence>
<evidence type="ECO:0000256" key="8">
    <source>
        <dbReference type="ARBA" id="ARBA00022801"/>
    </source>
</evidence>
<dbReference type="GO" id="GO:0030599">
    <property type="term" value="F:pectinesterase activity"/>
    <property type="evidence" value="ECO:0007669"/>
    <property type="project" value="UniProtKB-EC"/>
</dbReference>
<keyword evidence="9" id="KW-0063">Aspartyl esterase</keyword>